<dbReference type="SUPFAM" id="SSF57850">
    <property type="entry name" value="RING/U-box"/>
    <property type="match status" value="1"/>
</dbReference>
<feature type="compositionally biased region" description="Basic residues" evidence="1">
    <location>
        <begin position="1"/>
        <end position="14"/>
    </location>
</feature>
<evidence type="ECO:0000256" key="1">
    <source>
        <dbReference type="SAM" id="MobiDB-lite"/>
    </source>
</evidence>
<accession>A0A022RMB8</accession>
<feature type="region of interest" description="Disordered" evidence="1">
    <location>
        <begin position="1"/>
        <end position="25"/>
    </location>
</feature>
<gene>
    <name evidence="2" type="ORF">MIMGU_mgv11b015708mg</name>
</gene>
<proteinExistence type="predicted"/>
<dbReference type="Gene3D" id="3.30.40.10">
    <property type="entry name" value="Zinc/RING finger domain, C3HC4 (zinc finger)"/>
    <property type="match status" value="1"/>
</dbReference>
<dbReference type="Proteomes" id="UP000030748">
    <property type="component" value="Unassembled WGS sequence"/>
</dbReference>
<protein>
    <submittedName>
        <fullName evidence="2">Uncharacterized protein</fullName>
    </submittedName>
</protein>
<feature type="compositionally biased region" description="Low complexity" evidence="1">
    <location>
        <begin position="15"/>
        <end position="25"/>
    </location>
</feature>
<dbReference type="GO" id="GO:0061630">
    <property type="term" value="F:ubiquitin protein ligase activity"/>
    <property type="evidence" value="ECO:0000318"/>
    <property type="project" value="GO_Central"/>
</dbReference>
<dbReference type="AlphaFoldDB" id="A0A022RMB8"/>
<evidence type="ECO:0000313" key="3">
    <source>
        <dbReference type="Proteomes" id="UP000030748"/>
    </source>
</evidence>
<dbReference type="InterPro" id="IPR013083">
    <property type="entry name" value="Znf_RING/FYVE/PHD"/>
</dbReference>
<evidence type="ECO:0000313" key="2">
    <source>
        <dbReference type="EMBL" id="EYU41091.1"/>
    </source>
</evidence>
<dbReference type="EMBL" id="KI630370">
    <property type="protein sequence ID" value="EYU41091.1"/>
    <property type="molecule type" value="Genomic_DNA"/>
</dbReference>
<reference evidence="2 3" key="1">
    <citation type="journal article" date="2013" name="Proc. Natl. Acad. Sci. U.S.A.">
        <title>Fine-scale variation in meiotic recombination in Mimulus inferred from population shotgun sequencing.</title>
        <authorList>
            <person name="Hellsten U."/>
            <person name="Wright K.M."/>
            <person name="Jenkins J."/>
            <person name="Shu S."/>
            <person name="Yuan Y."/>
            <person name="Wessler S.R."/>
            <person name="Schmutz J."/>
            <person name="Willis J.H."/>
            <person name="Rokhsar D.S."/>
        </authorList>
    </citation>
    <scope>NUCLEOTIDE SEQUENCE [LARGE SCALE GENOMIC DNA]</scope>
    <source>
        <strain evidence="3">cv. DUN x IM62</strain>
    </source>
</reference>
<name>A0A022RMB8_ERYGU</name>
<sequence>MAHLRRRISARRRLSSSPATATAAAHGYVPHSRPYLPHRPRLCSDSVFAVIPPQNYYMSNNNYYATTTRSTYHVQEEDQTLIFNASNIHHHPRQQEHADRTAAGLSDDQITKCLKIKININSCRDIEESEVCVICFDDLCQENNNNIGVLECGHEYHSDCSRMCQELLSAV</sequence>
<organism evidence="2 3">
    <name type="scientific">Erythranthe guttata</name>
    <name type="common">Yellow monkey flower</name>
    <name type="synonym">Mimulus guttatus</name>
    <dbReference type="NCBI Taxonomy" id="4155"/>
    <lineage>
        <taxon>Eukaryota</taxon>
        <taxon>Viridiplantae</taxon>
        <taxon>Streptophyta</taxon>
        <taxon>Embryophyta</taxon>
        <taxon>Tracheophyta</taxon>
        <taxon>Spermatophyta</taxon>
        <taxon>Magnoliopsida</taxon>
        <taxon>eudicotyledons</taxon>
        <taxon>Gunneridae</taxon>
        <taxon>Pentapetalae</taxon>
        <taxon>asterids</taxon>
        <taxon>lamiids</taxon>
        <taxon>Lamiales</taxon>
        <taxon>Phrymaceae</taxon>
        <taxon>Erythranthe</taxon>
    </lineage>
</organism>
<keyword evidence="3" id="KW-1185">Reference proteome</keyword>